<comment type="catalytic activity">
    <reaction evidence="8">
        <text>5-amino-1-(5-phospho-D-ribosyl)imidazole-4-carboxylate + L-aspartate + ATP = (2S)-2-[5-amino-1-(5-phospho-beta-D-ribosyl)imidazole-4-carboxamido]succinate + ADP + phosphate + 2 H(+)</text>
        <dbReference type="Rhea" id="RHEA:22628"/>
        <dbReference type="ChEBI" id="CHEBI:15378"/>
        <dbReference type="ChEBI" id="CHEBI:29991"/>
        <dbReference type="ChEBI" id="CHEBI:30616"/>
        <dbReference type="ChEBI" id="CHEBI:43474"/>
        <dbReference type="ChEBI" id="CHEBI:58443"/>
        <dbReference type="ChEBI" id="CHEBI:77657"/>
        <dbReference type="ChEBI" id="CHEBI:456216"/>
        <dbReference type="EC" id="6.3.2.6"/>
    </reaction>
</comment>
<organism evidence="9 10">
    <name type="scientific">Bacteriovorax stolpii</name>
    <name type="common">Bdellovibrio stolpii</name>
    <dbReference type="NCBI Taxonomy" id="960"/>
    <lineage>
        <taxon>Bacteria</taxon>
        <taxon>Pseudomonadati</taxon>
        <taxon>Bdellovibrionota</taxon>
        <taxon>Bacteriovoracia</taxon>
        <taxon>Bacteriovoracales</taxon>
        <taxon>Bacteriovoracaceae</taxon>
        <taxon>Bacteriovorax</taxon>
    </lineage>
</organism>
<name>A0A2K9NQQ5_BACTC</name>
<dbReference type="EC" id="6.3.2.6" evidence="3"/>
<dbReference type="GO" id="GO:0005737">
    <property type="term" value="C:cytoplasm"/>
    <property type="evidence" value="ECO:0007669"/>
    <property type="project" value="TreeGrafter"/>
</dbReference>
<dbReference type="EMBL" id="CP025704">
    <property type="protein sequence ID" value="AUN97832.1"/>
    <property type="molecule type" value="Genomic_DNA"/>
</dbReference>
<accession>A0A2K9NQQ5</accession>
<keyword evidence="4" id="KW-0436">Ligase</keyword>
<dbReference type="AlphaFoldDB" id="A0A2K9NQQ5"/>
<evidence type="ECO:0000256" key="2">
    <source>
        <dbReference type="ARBA" id="ARBA00010190"/>
    </source>
</evidence>
<evidence type="ECO:0000256" key="4">
    <source>
        <dbReference type="ARBA" id="ARBA00022598"/>
    </source>
</evidence>
<keyword evidence="5" id="KW-0547">Nucleotide-binding</keyword>
<dbReference type="Gene3D" id="3.30.200.20">
    <property type="entry name" value="Phosphorylase Kinase, domain 1"/>
    <property type="match status" value="1"/>
</dbReference>
<dbReference type="PANTHER" id="PTHR43700:SF1">
    <property type="entry name" value="PHOSPHORIBOSYLAMINOIMIDAZOLE-SUCCINOCARBOXAMIDE SYNTHASE"/>
    <property type="match status" value="1"/>
</dbReference>
<gene>
    <name evidence="9" type="ORF">C0V70_06855</name>
</gene>
<evidence type="ECO:0000313" key="9">
    <source>
        <dbReference type="EMBL" id="AUN97832.1"/>
    </source>
</evidence>
<evidence type="ECO:0000256" key="3">
    <source>
        <dbReference type="ARBA" id="ARBA00012217"/>
    </source>
</evidence>
<keyword evidence="6" id="KW-0658">Purine biosynthesis</keyword>
<dbReference type="Gene3D" id="3.30.470.20">
    <property type="entry name" value="ATP-grasp fold, B domain"/>
    <property type="match status" value="1"/>
</dbReference>
<dbReference type="KEGG" id="bsto:C0V70_06855"/>
<dbReference type="GO" id="GO:0005524">
    <property type="term" value="F:ATP binding"/>
    <property type="evidence" value="ECO:0007669"/>
    <property type="project" value="UniProtKB-KW"/>
</dbReference>
<dbReference type="RefSeq" id="WP_102243125.1">
    <property type="nucleotide sequence ID" value="NZ_CP025704.1"/>
</dbReference>
<dbReference type="SUPFAM" id="SSF56104">
    <property type="entry name" value="SAICAR synthase-like"/>
    <property type="match status" value="1"/>
</dbReference>
<dbReference type="GO" id="GO:0004639">
    <property type="term" value="F:phosphoribosylaminoimidazolesuccinocarboxamide synthase activity"/>
    <property type="evidence" value="ECO:0007669"/>
    <property type="project" value="UniProtKB-EC"/>
</dbReference>
<keyword evidence="7" id="KW-0067">ATP-binding</keyword>
<evidence type="ECO:0000256" key="1">
    <source>
        <dbReference type="ARBA" id="ARBA00004672"/>
    </source>
</evidence>
<evidence type="ECO:0000256" key="6">
    <source>
        <dbReference type="ARBA" id="ARBA00022755"/>
    </source>
</evidence>
<comment type="similarity">
    <text evidence="2">Belongs to the SAICAR synthetase family.</text>
</comment>
<dbReference type="InterPro" id="IPR028923">
    <property type="entry name" value="SAICAR_synt/ADE2_N"/>
</dbReference>
<evidence type="ECO:0000313" key="10">
    <source>
        <dbReference type="Proteomes" id="UP000235584"/>
    </source>
</evidence>
<comment type="pathway">
    <text evidence="1">Purine metabolism; IMP biosynthesis via de novo pathway; 5-amino-1-(5-phospho-D-ribosyl)imidazole-4-carboxamide from 5-amino-1-(5-phospho-D-ribosyl)imidazole-4-carboxylate: step 1/2.</text>
</comment>
<evidence type="ECO:0000256" key="8">
    <source>
        <dbReference type="ARBA" id="ARBA00048475"/>
    </source>
</evidence>
<dbReference type="PANTHER" id="PTHR43700">
    <property type="entry name" value="PHOSPHORIBOSYLAMINOIMIDAZOLE-SUCCINOCARBOXAMIDE SYNTHASE"/>
    <property type="match status" value="1"/>
</dbReference>
<evidence type="ECO:0000256" key="5">
    <source>
        <dbReference type="ARBA" id="ARBA00022741"/>
    </source>
</evidence>
<dbReference type="UniPathway" id="UPA00074">
    <property type="reaction ID" value="UER00131"/>
</dbReference>
<dbReference type="GO" id="GO:0006189">
    <property type="term" value="P:'de novo' IMP biosynthetic process"/>
    <property type="evidence" value="ECO:0007669"/>
    <property type="project" value="UniProtKB-UniPathway"/>
</dbReference>
<reference evidence="9 10" key="1">
    <citation type="submission" date="2018-01" db="EMBL/GenBank/DDBJ databases">
        <title>Complete genome sequence of Bacteriovorax stolpii DSM12778.</title>
        <authorList>
            <person name="Tang B."/>
            <person name="Chang J."/>
        </authorList>
    </citation>
    <scope>NUCLEOTIDE SEQUENCE [LARGE SCALE GENOMIC DNA]</scope>
    <source>
        <strain evidence="9 10">DSM 12778</strain>
    </source>
</reference>
<keyword evidence="10" id="KW-1185">Reference proteome</keyword>
<sequence>MTQLPPVLYRGSVKNVRGVVSAQDLLFEFSDRFSVFDWGEMPDALDEKGKTLAVMGKSFFKHLGNPASWENLFQSQALINNFDHDYLETLSHSYLYKKLKTFGLFHHALLEEREIELNSPYLKVKNISVLRPPMVEEKYDYSVYATKPVNALVPLEVIFRLGLPPGNSLSKRLGSDLAKWETYGFSEVPQMGLLKKPVIDFSTKLERGDRYIDYKEAMAISHMNEAEFNELREMTALIALNLFKFHAEMGLTLLDGKIEVAFIQDIHGKRSFMLVDSIGIDELRLLYKGKSFSKEFLREFYKKSSWYDCLETAKRDANIYGGDFKSLCQEKYQSTPLPLDEYTKMRAEAVYKSYANEVSKRINGVAVFGEEFNLNEYSMRYM</sequence>
<evidence type="ECO:0000256" key="7">
    <source>
        <dbReference type="ARBA" id="ARBA00022840"/>
    </source>
</evidence>
<protein>
    <recommendedName>
        <fullName evidence="3">phosphoribosylaminoimidazolesuccinocarboxamide synthase</fullName>
        <ecNumber evidence="3">6.3.2.6</ecNumber>
    </recommendedName>
</protein>
<proteinExistence type="inferred from homology"/>
<dbReference type="Pfam" id="PF01259">
    <property type="entry name" value="SAICAR_synt"/>
    <property type="match status" value="1"/>
</dbReference>
<dbReference type="Proteomes" id="UP000235584">
    <property type="component" value="Chromosome"/>
</dbReference>